<accession>A0A7G9YQA3</accession>
<feature type="transmembrane region" description="Helical" evidence="6">
    <location>
        <begin position="222"/>
        <end position="241"/>
    </location>
</feature>
<evidence type="ECO:0000256" key="2">
    <source>
        <dbReference type="ARBA" id="ARBA00008034"/>
    </source>
</evidence>
<dbReference type="PANTHER" id="PTHR30477">
    <property type="entry name" value="ABC-TRANSPORTER METAL-BINDING PROTEIN"/>
    <property type="match status" value="1"/>
</dbReference>
<dbReference type="PANTHER" id="PTHR30477:SF18">
    <property type="entry name" value="METAL TRANSPORT SYSTEM MEMBRANE PROTEIN CT_417-RELATED"/>
    <property type="match status" value="1"/>
</dbReference>
<organism evidence="7">
    <name type="scientific">Candidatus Methanogaster sp. ANME-2c ERB4</name>
    <dbReference type="NCBI Taxonomy" id="2759911"/>
    <lineage>
        <taxon>Archaea</taxon>
        <taxon>Methanobacteriati</taxon>
        <taxon>Methanobacteriota</taxon>
        <taxon>Stenosarchaea group</taxon>
        <taxon>Methanomicrobia</taxon>
        <taxon>Methanosarcinales</taxon>
        <taxon>ANME-2 cluster</taxon>
        <taxon>Candidatus Methanogasteraceae</taxon>
        <taxon>Candidatus Methanogaster</taxon>
    </lineage>
</organism>
<dbReference type="GO" id="GO:0043190">
    <property type="term" value="C:ATP-binding cassette (ABC) transporter complex"/>
    <property type="evidence" value="ECO:0007669"/>
    <property type="project" value="InterPro"/>
</dbReference>
<dbReference type="Gene3D" id="1.10.3470.10">
    <property type="entry name" value="ABC transporter involved in vitamin B12 uptake, BtuC"/>
    <property type="match status" value="1"/>
</dbReference>
<feature type="transmembrane region" description="Helical" evidence="6">
    <location>
        <begin position="192"/>
        <end position="210"/>
    </location>
</feature>
<feature type="transmembrane region" description="Helical" evidence="6">
    <location>
        <begin position="92"/>
        <end position="115"/>
    </location>
</feature>
<evidence type="ECO:0008006" key="8">
    <source>
        <dbReference type="Google" id="ProtNLM"/>
    </source>
</evidence>
<sequence length="273" mass="29876">MVWMIEILQYEFMVNALTAALLSAIACGIVGVYVVVKRIVFISGGIAHASFGGIGLGYFLEIEPVLCVIPFSIASALSIGEVSRRRGLSEDSAIGIIWAMGMAIGIIFISLTPGYAPDLFSYLFGNILTVPHSDLLIMLLLDVVIVTIVYLFYKEFLAMSFDEEFATVVGVPAHKLYLLLLCLVALTAVVLIRVVGIILVIALLTIPATVSRRFTDVLWKMMILSMIFSAIFSITGIYLSYLFDLPSGSMIILVSGVVFLLSLLMPSRHIFKY</sequence>
<evidence type="ECO:0000256" key="6">
    <source>
        <dbReference type="SAM" id="Phobius"/>
    </source>
</evidence>
<evidence type="ECO:0000256" key="4">
    <source>
        <dbReference type="ARBA" id="ARBA00022989"/>
    </source>
</evidence>
<protein>
    <recommendedName>
        <fullName evidence="8">Metal ABC transporter permease</fullName>
    </recommendedName>
</protein>
<dbReference type="GO" id="GO:0055085">
    <property type="term" value="P:transmembrane transport"/>
    <property type="evidence" value="ECO:0007669"/>
    <property type="project" value="InterPro"/>
</dbReference>
<name>A0A7G9YQA3_9EURY</name>
<feature type="transmembrane region" description="Helical" evidence="6">
    <location>
        <begin position="12"/>
        <end position="36"/>
    </location>
</feature>
<feature type="transmembrane region" description="Helical" evidence="6">
    <location>
        <begin position="247"/>
        <end position="265"/>
    </location>
</feature>
<dbReference type="EMBL" id="MT631407">
    <property type="protein sequence ID" value="QNO50187.1"/>
    <property type="molecule type" value="Genomic_DNA"/>
</dbReference>
<dbReference type="GO" id="GO:0010043">
    <property type="term" value="P:response to zinc ion"/>
    <property type="evidence" value="ECO:0007669"/>
    <property type="project" value="TreeGrafter"/>
</dbReference>
<evidence type="ECO:0000256" key="5">
    <source>
        <dbReference type="ARBA" id="ARBA00023136"/>
    </source>
</evidence>
<evidence type="ECO:0000313" key="7">
    <source>
        <dbReference type="EMBL" id="QNO50187.1"/>
    </source>
</evidence>
<proteinExistence type="inferred from homology"/>
<comment type="similarity">
    <text evidence="2">Belongs to the ABC-3 integral membrane protein family.</text>
</comment>
<feature type="transmembrane region" description="Helical" evidence="6">
    <location>
        <begin position="135"/>
        <end position="153"/>
    </location>
</feature>
<evidence type="ECO:0000256" key="1">
    <source>
        <dbReference type="ARBA" id="ARBA00004141"/>
    </source>
</evidence>
<keyword evidence="4 6" id="KW-1133">Transmembrane helix</keyword>
<reference evidence="7" key="1">
    <citation type="submission" date="2020-06" db="EMBL/GenBank/DDBJ databases">
        <title>Unique genomic features of the anaerobic methanotrophic archaea.</title>
        <authorList>
            <person name="Chadwick G.L."/>
            <person name="Skennerton C.T."/>
            <person name="Laso-Perez R."/>
            <person name="Leu A.O."/>
            <person name="Speth D.R."/>
            <person name="Yu H."/>
            <person name="Morgan-Lang C."/>
            <person name="Hatzenpichler R."/>
            <person name="Goudeau D."/>
            <person name="Malmstrom R."/>
            <person name="Brazelton W.J."/>
            <person name="Woyke T."/>
            <person name="Hallam S.J."/>
            <person name="Tyson G.W."/>
            <person name="Wegener G."/>
            <person name="Boetius A."/>
            <person name="Orphan V."/>
        </authorList>
    </citation>
    <scope>NUCLEOTIDE SEQUENCE</scope>
</reference>
<dbReference type="CDD" id="cd06550">
    <property type="entry name" value="TM_ABC_iron-siderophores_like"/>
    <property type="match status" value="1"/>
</dbReference>
<keyword evidence="5 6" id="KW-0472">Membrane</keyword>
<keyword evidence="3 6" id="KW-0812">Transmembrane</keyword>
<feature type="transmembrane region" description="Helical" evidence="6">
    <location>
        <begin position="165"/>
        <end position="186"/>
    </location>
</feature>
<dbReference type="SUPFAM" id="SSF81345">
    <property type="entry name" value="ABC transporter involved in vitamin B12 uptake, BtuC"/>
    <property type="match status" value="1"/>
</dbReference>
<dbReference type="AlphaFoldDB" id="A0A7G9YQA3"/>
<evidence type="ECO:0000256" key="3">
    <source>
        <dbReference type="ARBA" id="ARBA00022692"/>
    </source>
</evidence>
<comment type="subcellular location">
    <subcellularLocation>
        <location evidence="1">Membrane</location>
        <topology evidence="1">Multi-pass membrane protein</topology>
    </subcellularLocation>
</comment>
<dbReference type="InterPro" id="IPR037294">
    <property type="entry name" value="ABC_BtuC-like"/>
</dbReference>
<gene>
    <name evidence="7" type="ORF">AGFBIAGF_00016</name>
</gene>
<dbReference type="Pfam" id="PF00950">
    <property type="entry name" value="ABC-3"/>
    <property type="match status" value="1"/>
</dbReference>
<dbReference type="InterPro" id="IPR001626">
    <property type="entry name" value="ABC_TroCD"/>
</dbReference>